<gene>
    <name evidence="1" type="ORF">GBF38_019959</name>
</gene>
<protein>
    <submittedName>
        <fullName evidence="1">Uncharacterized protein</fullName>
    </submittedName>
</protein>
<name>A0ACB7FE28_NIBAL</name>
<dbReference type="Proteomes" id="UP000805704">
    <property type="component" value="Chromosome 12"/>
</dbReference>
<dbReference type="EMBL" id="CM024800">
    <property type="protein sequence ID" value="KAG8012270.1"/>
    <property type="molecule type" value="Genomic_DNA"/>
</dbReference>
<evidence type="ECO:0000313" key="2">
    <source>
        <dbReference type="Proteomes" id="UP000805704"/>
    </source>
</evidence>
<organism evidence="1 2">
    <name type="scientific">Nibea albiflora</name>
    <name type="common">Yellow drum</name>
    <name type="synonym">Corvina albiflora</name>
    <dbReference type="NCBI Taxonomy" id="240163"/>
    <lineage>
        <taxon>Eukaryota</taxon>
        <taxon>Metazoa</taxon>
        <taxon>Chordata</taxon>
        <taxon>Craniata</taxon>
        <taxon>Vertebrata</taxon>
        <taxon>Euteleostomi</taxon>
        <taxon>Actinopterygii</taxon>
        <taxon>Neopterygii</taxon>
        <taxon>Teleostei</taxon>
        <taxon>Neoteleostei</taxon>
        <taxon>Acanthomorphata</taxon>
        <taxon>Eupercaria</taxon>
        <taxon>Sciaenidae</taxon>
        <taxon>Nibea</taxon>
    </lineage>
</organism>
<reference evidence="1" key="1">
    <citation type="submission" date="2020-04" db="EMBL/GenBank/DDBJ databases">
        <title>A chromosome-scale assembly and high-density genetic map of the yellow drum (Nibea albiflora) genome.</title>
        <authorList>
            <person name="Xu D."/>
            <person name="Zhang W."/>
            <person name="Chen R."/>
            <person name="Tan P."/>
            <person name="Wang L."/>
            <person name="Song H."/>
            <person name="Tian L."/>
            <person name="Zhu Q."/>
            <person name="Wang B."/>
        </authorList>
    </citation>
    <scope>NUCLEOTIDE SEQUENCE</scope>
    <source>
        <strain evidence="1">ZJHYS-2018</strain>
    </source>
</reference>
<evidence type="ECO:0000313" key="1">
    <source>
        <dbReference type="EMBL" id="KAG8012270.1"/>
    </source>
</evidence>
<proteinExistence type="predicted"/>
<keyword evidence="2" id="KW-1185">Reference proteome</keyword>
<accession>A0ACB7FE28</accession>
<sequence length="371" mass="40939">MESVPRCALWPEVAGRSDLSGDQGISLGAMGGAGVVGDVMWAKIGPSPADQRMRMELERLALGFGVGLSSVPQVASMAELSVQRTALLPFFHIHASFGPPHTASLFFILATSSLTASSYFPLLETEVATTGWATACYWLTEMLHGQSGHPVISCCLCSFTYTGDPDYGLSLLNVNGLAENSTQNTYWELLVKKPDNSIIRPDVVPILTDPIPRVSVWQLAPLASLARFTYTGDPDYGLSLLNVNGLAENSTQNTYWELLVKKPDNSIIRPDVADSVDYYYVSQGQVQDPETRHATLSTFRKWSYQSVYEYLNSFTHLIMNTDFVVLSIGGYIIRTKSEFPSTRQQIQQQKLKLKTSPRPPCTPLFRKPKAV</sequence>
<comment type="caution">
    <text evidence="1">The sequence shown here is derived from an EMBL/GenBank/DDBJ whole genome shotgun (WGS) entry which is preliminary data.</text>
</comment>